<dbReference type="Proteomes" id="UP000266506">
    <property type="component" value="Unassembled WGS sequence"/>
</dbReference>
<accession>A0A397S067</accession>
<gene>
    <name evidence="8" type="ORF">EI71_01383</name>
</gene>
<dbReference type="SMART" id="SM00382">
    <property type="entry name" value="AAA"/>
    <property type="match status" value="1"/>
</dbReference>
<dbReference type="PROSITE" id="PS50893">
    <property type="entry name" value="ABC_TRANSPORTER_2"/>
    <property type="match status" value="1"/>
</dbReference>
<dbReference type="PANTHER" id="PTHR43875">
    <property type="entry name" value="MALTODEXTRIN IMPORT ATP-BINDING PROTEIN MSMX"/>
    <property type="match status" value="1"/>
</dbReference>
<feature type="coiled-coil region" evidence="6">
    <location>
        <begin position="316"/>
        <end position="343"/>
    </location>
</feature>
<evidence type="ECO:0000256" key="6">
    <source>
        <dbReference type="SAM" id="Coils"/>
    </source>
</evidence>
<dbReference type="InterPro" id="IPR008995">
    <property type="entry name" value="Mo/tungstate-bd_C_term_dom"/>
</dbReference>
<dbReference type="Pfam" id="PF00005">
    <property type="entry name" value="ABC_tran"/>
    <property type="match status" value="1"/>
</dbReference>
<keyword evidence="9" id="KW-1185">Reference proteome</keyword>
<keyword evidence="3" id="KW-0547">Nucleotide-binding</keyword>
<dbReference type="InterPro" id="IPR017871">
    <property type="entry name" value="ABC_transporter-like_CS"/>
</dbReference>
<evidence type="ECO:0000256" key="4">
    <source>
        <dbReference type="ARBA" id="ARBA00022840"/>
    </source>
</evidence>
<evidence type="ECO:0000259" key="7">
    <source>
        <dbReference type="PROSITE" id="PS50893"/>
    </source>
</evidence>
<dbReference type="Gene3D" id="3.40.50.300">
    <property type="entry name" value="P-loop containing nucleotide triphosphate hydrolases"/>
    <property type="match status" value="1"/>
</dbReference>
<keyword evidence="2" id="KW-1003">Cell membrane</keyword>
<dbReference type="SUPFAM" id="SSF52540">
    <property type="entry name" value="P-loop containing nucleoside triphosphate hydrolases"/>
    <property type="match status" value="1"/>
</dbReference>
<dbReference type="GO" id="GO:0015408">
    <property type="term" value="F:ABC-type ferric iron transporter activity"/>
    <property type="evidence" value="ECO:0007669"/>
    <property type="project" value="InterPro"/>
</dbReference>
<proteinExistence type="predicted"/>
<dbReference type="Gene3D" id="2.40.50.100">
    <property type="match status" value="1"/>
</dbReference>
<evidence type="ECO:0000256" key="3">
    <source>
        <dbReference type="ARBA" id="ARBA00022741"/>
    </source>
</evidence>
<organism evidence="8 9">
    <name type="scientific">Anaeroplasma bactoclasticum</name>
    <dbReference type="NCBI Taxonomy" id="2088"/>
    <lineage>
        <taxon>Bacteria</taxon>
        <taxon>Bacillati</taxon>
        <taxon>Mycoplasmatota</taxon>
        <taxon>Mollicutes</taxon>
        <taxon>Anaeroplasmatales</taxon>
        <taxon>Anaeroplasmataceae</taxon>
        <taxon>Anaeroplasma</taxon>
    </lineage>
</organism>
<comment type="caution">
    <text evidence="8">The sequence shown here is derived from an EMBL/GenBank/DDBJ whole genome shotgun (WGS) entry which is preliminary data.</text>
</comment>
<dbReference type="PROSITE" id="PS00211">
    <property type="entry name" value="ABC_TRANSPORTER_1"/>
    <property type="match status" value="1"/>
</dbReference>
<keyword evidence="5" id="KW-0472">Membrane</keyword>
<dbReference type="GO" id="GO:0005524">
    <property type="term" value="F:ATP binding"/>
    <property type="evidence" value="ECO:0007669"/>
    <property type="project" value="UniProtKB-KW"/>
</dbReference>
<evidence type="ECO:0000313" key="9">
    <source>
        <dbReference type="Proteomes" id="UP000266506"/>
    </source>
</evidence>
<dbReference type="GO" id="GO:0016887">
    <property type="term" value="F:ATP hydrolysis activity"/>
    <property type="evidence" value="ECO:0007669"/>
    <property type="project" value="InterPro"/>
</dbReference>
<dbReference type="RefSeq" id="WP_119016511.1">
    <property type="nucleotide sequence ID" value="NZ_QXEV01000016.1"/>
</dbReference>
<dbReference type="InterPro" id="IPR003593">
    <property type="entry name" value="AAA+_ATPase"/>
</dbReference>
<evidence type="ECO:0000256" key="2">
    <source>
        <dbReference type="ARBA" id="ARBA00022475"/>
    </source>
</evidence>
<evidence type="ECO:0000313" key="8">
    <source>
        <dbReference type="EMBL" id="RIA75564.1"/>
    </source>
</evidence>
<dbReference type="InParanoid" id="A0A397S067"/>
<dbReference type="FunFam" id="3.40.50.300:FF:000042">
    <property type="entry name" value="Maltose/maltodextrin ABC transporter, ATP-binding protein"/>
    <property type="match status" value="1"/>
</dbReference>
<dbReference type="EMBL" id="QXEV01000016">
    <property type="protein sequence ID" value="RIA75564.1"/>
    <property type="molecule type" value="Genomic_DNA"/>
</dbReference>
<keyword evidence="6" id="KW-0175">Coiled coil</keyword>
<protein>
    <submittedName>
        <fullName evidence="8">ABC-type sugar transport system ATPase subunit</fullName>
    </submittedName>
</protein>
<keyword evidence="8" id="KW-0762">Sugar transport</keyword>
<name>A0A397S067_9MOLU</name>
<sequence length="434" mass="48735">MKITINNLTKIFPARKKTDHEVTAVNDMCIEIPSGKLVGLLGPSGCGKSTTLFMLSGLEEPTSGSIFFGDDDVTDLAPEKRGIGLVFQNYALYPHMTVEQNIMFPLTNMRIPKEEAKQRALEAAGLVQIEELMGRKPSELSGGQQQRVAIARALVKMPNVLLLDEPLSNLDARLRLQTREEIKRIQVETGITTVFVTHDQEEAMSICDIMVIMKLGVVQQIGEPQAIYDDPANLFVANFLGTPPINIFTGTIHDGGVYIGDEKICDTDKEFKDDYKARLVLLEDEADRKHEEFLQAKNAFDERTQDLTPERAVKTHKKLYNAVKQLETEYEALKNRISQIQQSIDTNCYKIYVGIRPEGFIYDPKGVLTLSLQHVEVMGRDKTIVSSHMDSTKPSVRAIVDADLAIPTDATELKFNLKPNKFFLFDGDTEERLR</sequence>
<dbReference type="CDD" id="cd03259">
    <property type="entry name" value="ABC_Carb_Solutes_like"/>
    <property type="match status" value="1"/>
</dbReference>
<dbReference type="AlphaFoldDB" id="A0A397S067"/>
<reference evidence="8 9" key="1">
    <citation type="submission" date="2018-08" db="EMBL/GenBank/DDBJ databases">
        <title>Genomic Encyclopedia of Archaeal and Bacterial Type Strains, Phase II (KMG-II): from individual species to whole genera.</title>
        <authorList>
            <person name="Goeker M."/>
        </authorList>
    </citation>
    <scope>NUCLEOTIDE SEQUENCE [LARGE SCALE GENOMIC DNA]</scope>
    <source>
        <strain evidence="8 9">ATCC 27112</strain>
    </source>
</reference>
<dbReference type="InterPro" id="IPR003439">
    <property type="entry name" value="ABC_transporter-like_ATP-bd"/>
</dbReference>
<keyword evidence="1" id="KW-0813">Transport</keyword>
<dbReference type="PANTHER" id="PTHR43875:SF1">
    <property type="entry name" value="OSMOPROTECTIVE COMPOUNDS UPTAKE ATP-BINDING PROTEIN GGTA"/>
    <property type="match status" value="1"/>
</dbReference>
<dbReference type="SUPFAM" id="SSF50331">
    <property type="entry name" value="MOP-like"/>
    <property type="match status" value="1"/>
</dbReference>
<evidence type="ECO:0000256" key="5">
    <source>
        <dbReference type="ARBA" id="ARBA00023136"/>
    </source>
</evidence>
<feature type="domain" description="ABC transporter" evidence="7">
    <location>
        <begin position="3"/>
        <end position="240"/>
    </location>
</feature>
<dbReference type="InterPro" id="IPR047641">
    <property type="entry name" value="ABC_transpr_MalK/UgpC-like"/>
</dbReference>
<evidence type="ECO:0000256" key="1">
    <source>
        <dbReference type="ARBA" id="ARBA00022448"/>
    </source>
</evidence>
<dbReference type="InterPro" id="IPR015853">
    <property type="entry name" value="ABC_transpr_FbpC"/>
</dbReference>
<keyword evidence="4" id="KW-0067">ATP-binding</keyword>
<dbReference type="GO" id="GO:0055052">
    <property type="term" value="C:ATP-binding cassette (ABC) transporter complex, substrate-binding subunit-containing"/>
    <property type="evidence" value="ECO:0007669"/>
    <property type="project" value="TreeGrafter"/>
</dbReference>
<dbReference type="InterPro" id="IPR027417">
    <property type="entry name" value="P-loop_NTPase"/>
</dbReference>
<dbReference type="OrthoDB" id="394852at2"/>